<reference evidence="2 3" key="1">
    <citation type="journal article" date="2017" name="Mol. Ecol.">
        <title>Comparative and population genomic landscape of Phellinus noxius: A hypervariable fungus causing root rot in trees.</title>
        <authorList>
            <person name="Chung C.L."/>
            <person name="Lee T.J."/>
            <person name="Akiba M."/>
            <person name="Lee H.H."/>
            <person name="Kuo T.H."/>
            <person name="Liu D."/>
            <person name="Ke H.M."/>
            <person name="Yokoi T."/>
            <person name="Roa M.B."/>
            <person name="Lu M.J."/>
            <person name="Chang Y.Y."/>
            <person name="Ann P.J."/>
            <person name="Tsai J.N."/>
            <person name="Chen C.Y."/>
            <person name="Tzean S.S."/>
            <person name="Ota Y."/>
            <person name="Hattori T."/>
            <person name="Sahashi N."/>
            <person name="Liou R.F."/>
            <person name="Kikuchi T."/>
            <person name="Tsai I.J."/>
        </authorList>
    </citation>
    <scope>NUCLEOTIDE SEQUENCE [LARGE SCALE GENOMIC DNA]</scope>
    <source>
        <strain evidence="2 3">FFPRI411160</strain>
    </source>
</reference>
<organism evidence="2 3">
    <name type="scientific">Pyrrhoderma noxium</name>
    <dbReference type="NCBI Taxonomy" id="2282107"/>
    <lineage>
        <taxon>Eukaryota</taxon>
        <taxon>Fungi</taxon>
        <taxon>Dikarya</taxon>
        <taxon>Basidiomycota</taxon>
        <taxon>Agaricomycotina</taxon>
        <taxon>Agaricomycetes</taxon>
        <taxon>Hymenochaetales</taxon>
        <taxon>Hymenochaetaceae</taxon>
        <taxon>Pyrrhoderma</taxon>
    </lineage>
</organism>
<dbReference type="SUPFAM" id="SSF51735">
    <property type="entry name" value="NAD(P)-binding Rossmann-fold domains"/>
    <property type="match status" value="1"/>
</dbReference>
<keyword evidence="3" id="KW-1185">Reference proteome</keyword>
<dbReference type="PRINTS" id="PR00081">
    <property type="entry name" value="GDHRDH"/>
</dbReference>
<dbReference type="PANTHER" id="PTHR43658">
    <property type="entry name" value="SHORT-CHAIN DEHYDROGENASE/REDUCTASE"/>
    <property type="match status" value="1"/>
</dbReference>
<dbReference type="GO" id="GO:0016491">
    <property type="term" value="F:oxidoreductase activity"/>
    <property type="evidence" value="ECO:0007669"/>
    <property type="project" value="UniProtKB-KW"/>
</dbReference>
<dbReference type="Proteomes" id="UP000217199">
    <property type="component" value="Unassembled WGS sequence"/>
</dbReference>
<dbReference type="AlphaFoldDB" id="A0A286UK61"/>
<accession>A0A286UK61</accession>
<dbReference type="Gene3D" id="3.40.50.720">
    <property type="entry name" value="NAD(P)-binding Rossmann-like Domain"/>
    <property type="match status" value="1"/>
</dbReference>
<dbReference type="STRING" id="2282107.A0A286UK61"/>
<keyword evidence="1" id="KW-0560">Oxidoreductase</keyword>
<evidence type="ECO:0000256" key="1">
    <source>
        <dbReference type="ARBA" id="ARBA00023002"/>
    </source>
</evidence>
<dbReference type="InParanoid" id="A0A286UK61"/>
<dbReference type="EMBL" id="NBII01000004">
    <property type="protein sequence ID" value="PAV20006.1"/>
    <property type="molecule type" value="Genomic_DNA"/>
</dbReference>
<dbReference type="InterPro" id="IPR002347">
    <property type="entry name" value="SDR_fam"/>
</dbReference>
<sequence>MKLQNRTFLVSGGSSGLGLATAHALLDAGAFVSVLDLKENPELSTKEPNRVKFFKTDITKDSEVSSAVENTVAWTRRSGATLGGVINCAGIATAAKIIDAHGNPHSLDLWNFAIAVNLTGSFNLSRLVCKHLIEVAPEGEDAERGVVIFVASSAAFEGQPGQSAYSATKGALVSATLPLSRDLARYGVRVNTIAPAAFASAMTDRLPEKTRSSIVRELNYPKRFGTGHEFSQVVIFLLQCSYMNGETLRLSGGARLPGRL</sequence>
<gene>
    <name evidence="2" type="ORF">PNOK_0494000</name>
</gene>
<dbReference type="OrthoDB" id="1274115at2759"/>
<protein>
    <submittedName>
        <fullName evidence="2">3-hydroxyacyl-dehydrogenase</fullName>
    </submittedName>
</protein>
<name>A0A286UK61_9AGAM</name>
<dbReference type="PANTHER" id="PTHR43658:SF8">
    <property type="entry name" value="17-BETA-HYDROXYSTEROID DEHYDROGENASE 14-RELATED"/>
    <property type="match status" value="1"/>
</dbReference>
<evidence type="ECO:0000313" key="3">
    <source>
        <dbReference type="Proteomes" id="UP000217199"/>
    </source>
</evidence>
<comment type="caution">
    <text evidence="2">The sequence shown here is derived from an EMBL/GenBank/DDBJ whole genome shotgun (WGS) entry which is preliminary data.</text>
</comment>
<dbReference type="InterPro" id="IPR036291">
    <property type="entry name" value="NAD(P)-bd_dom_sf"/>
</dbReference>
<dbReference type="Pfam" id="PF00106">
    <property type="entry name" value="adh_short"/>
    <property type="match status" value="1"/>
</dbReference>
<evidence type="ECO:0000313" key="2">
    <source>
        <dbReference type="EMBL" id="PAV20006.1"/>
    </source>
</evidence>
<proteinExistence type="predicted"/>